<sequence>MELQWQKSSYSTQPDGDCIELATNGNKVLLRESDDPTVVTALSRAHLRALLIAADSGALDDLR</sequence>
<dbReference type="Proteomes" id="UP001214441">
    <property type="component" value="Unassembled WGS sequence"/>
</dbReference>
<comment type="caution">
    <text evidence="2">The sequence shown here is derived from an EMBL/GenBank/DDBJ whole genome shotgun (WGS) entry which is preliminary data.</text>
</comment>
<evidence type="ECO:0000313" key="2">
    <source>
        <dbReference type="EMBL" id="MDJ1138376.1"/>
    </source>
</evidence>
<reference evidence="2 3" key="1">
    <citation type="submission" date="2023-05" db="EMBL/GenBank/DDBJ databases">
        <title>Streptantibioticus silvisoli sp. nov., acidotolerant actinomycetes 1 from pine litter.</title>
        <authorList>
            <person name="Swiecimska M."/>
            <person name="Golinska P."/>
            <person name="Sangal V."/>
            <person name="Wachnowicz B."/>
            <person name="Goodfellow M."/>
        </authorList>
    </citation>
    <scope>NUCLEOTIDE SEQUENCE [LARGE SCALE GENOMIC DNA]</scope>
    <source>
        <strain evidence="2 3">DSM 42109</strain>
    </source>
</reference>
<dbReference type="EMBL" id="JANCPR020000085">
    <property type="protein sequence ID" value="MDJ1138376.1"/>
    <property type="molecule type" value="Genomic_DNA"/>
</dbReference>
<accession>A0ABT7AAK6</accession>
<proteinExistence type="predicted"/>
<protein>
    <submittedName>
        <fullName evidence="2">DUF397 domain-containing protein</fullName>
    </submittedName>
</protein>
<evidence type="ECO:0000313" key="3">
    <source>
        <dbReference type="Proteomes" id="UP001214441"/>
    </source>
</evidence>
<evidence type="ECO:0000259" key="1">
    <source>
        <dbReference type="Pfam" id="PF04149"/>
    </source>
</evidence>
<organism evidence="2 3">
    <name type="scientific">Streptomyces iconiensis</name>
    <dbReference type="NCBI Taxonomy" id="1384038"/>
    <lineage>
        <taxon>Bacteria</taxon>
        <taxon>Bacillati</taxon>
        <taxon>Actinomycetota</taxon>
        <taxon>Actinomycetes</taxon>
        <taxon>Kitasatosporales</taxon>
        <taxon>Streptomycetaceae</taxon>
        <taxon>Streptomyces</taxon>
    </lineage>
</organism>
<keyword evidence="3" id="KW-1185">Reference proteome</keyword>
<name>A0ABT7AAK6_9ACTN</name>
<feature type="domain" description="DUF397" evidence="1">
    <location>
        <begin position="3"/>
        <end position="53"/>
    </location>
</feature>
<dbReference type="Pfam" id="PF04149">
    <property type="entry name" value="DUF397"/>
    <property type="match status" value="1"/>
</dbReference>
<gene>
    <name evidence="2" type="ORF">NMN56_041750</name>
</gene>
<dbReference type="InterPro" id="IPR007278">
    <property type="entry name" value="DUF397"/>
</dbReference>